<evidence type="ECO:0000313" key="2">
    <source>
        <dbReference type="EMBL" id="KAF7598666.1"/>
    </source>
</evidence>
<evidence type="ECO:0000259" key="1">
    <source>
        <dbReference type="Pfam" id="PF07833"/>
    </source>
</evidence>
<reference evidence="2 5" key="1">
    <citation type="submission" date="2016-08" db="EMBL/GenBank/DDBJ databases">
        <title>Candidatus Dactylopiibacterium carminicum genome sequence.</title>
        <authorList>
            <person name="Ramirez-Puebla S.T."/>
            <person name="Ormeno-Orrillo E."/>
            <person name="Vera-Ponce De Leon A."/>
            <person name="Luis L."/>
            <person name="Sanchez-Flores A."/>
            <person name="Monica R."/>
            <person name="Martinez-Romero E."/>
        </authorList>
    </citation>
    <scope>NUCLEOTIDE SEQUENCE [LARGE SCALE GENOMIC DNA]</scope>
    <source>
        <strain evidence="2">END1</strain>
    </source>
</reference>
<dbReference type="AlphaFoldDB" id="A0A272ER60"/>
<protein>
    <submittedName>
        <fullName evidence="3">Pectate lyase</fullName>
    </submittedName>
</protein>
<dbReference type="Gene3D" id="1.50.10.20">
    <property type="match status" value="1"/>
</dbReference>
<evidence type="ECO:0000313" key="3">
    <source>
        <dbReference type="EMBL" id="PAS92556.1"/>
    </source>
</evidence>
<dbReference type="GO" id="GO:0016829">
    <property type="term" value="F:lyase activity"/>
    <property type="evidence" value="ECO:0007669"/>
    <property type="project" value="UniProtKB-KW"/>
</dbReference>
<comment type="caution">
    <text evidence="3">The sequence shown here is derived from an EMBL/GenBank/DDBJ whole genome shotgun (WGS) entry which is preliminary data.</text>
</comment>
<feature type="domain" description="Copper amine oxidase-like N-terminal" evidence="1">
    <location>
        <begin position="82"/>
        <end position="175"/>
    </location>
</feature>
<dbReference type="Pfam" id="PF07833">
    <property type="entry name" value="Cu_amine_oxidN1"/>
    <property type="match status" value="1"/>
</dbReference>
<dbReference type="InterPro" id="IPR012854">
    <property type="entry name" value="Cu_amine_oxidase-like_N"/>
</dbReference>
<proteinExistence type="predicted"/>
<accession>A0A272ER60</accession>
<evidence type="ECO:0000313" key="4">
    <source>
        <dbReference type="Proteomes" id="UP000216107"/>
    </source>
</evidence>
<dbReference type="SUPFAM" id="SSF55383">
    <property type="entry name" value="Copper amine oxidase, domain N"/>
    <property type="match status" value="1"/>
</dbReference>
<name>A0A272ER60_9RHOO</name>
<dbReference type="EMBL" id="MDUX01000041">
    <property type="protein sequence ID" value="KAF7598666.1"/>
    <property type="molecule type" value="Genomic_DNA"/>
</dbReference>
<keyword evidence="3" id="KW-0456">Lyase</keyword>
<dbReference type="OrthoDB" id="9804686at2"/>
<dbReference type="NCBIfam" id="TIGR02474">
    <property type="entry name" value="pec_lyase"/>
    <property type="match status" value="1"/>
</dbReference>
<dbReference type="Proteomes" id="UP000216107">
    <property type="component" value="Unassembled WGS sequence"/>
</dbReference>
<evidence type="ECO:0000313" key="5">
    <source>
        <dbReference type="Proteomes" id="UP000623509"/>
    </source>
</evidence>
<sequence length="534" mass="59209">MPYDFSSTVRHGNEAMKSLLRSVLVLAVAAAVSFGCATPGVGGDSPFLTSSATLKTVSLIVGEPNFSVDGAFQELQEGLYTRPQLRKDLVLAPLDDLIPYLGGSYLFDAETDELRLSLAGRQLLLKVGSTQAEADQLQEFTLTVAPELKDGVLWLPVADIWKQLGAYVKWDKTRQRLTGAFILPPSRNLEDFARGGPVTEATMGTQPAAFYAGPEGRRLADVIVGYQNADGGWPKVERDVNLLVPVNTAAMTGFRIKSTIDNDSTMKQMAVLARVHAATQDARYAESFLRGLDYVLLAQLPNGGWQQFWPDPQGYKAHITFNDDTIANVLEVLRDIVSGEPIYAFVDPGRVARARAAYDRGISLILKTQIVVTGRKTGWCSQYDHLTLEPRMGRAFKLPSISGAESVNVVRFLMSIDQPSPEIVAAVQDAVAWFNKARMDGIKLERVEDSSLEFGFDRRVVTDPKAPSIWARFYDLESGKPLFSARDGVKRDNYGDVSYERRVKYSWFATEPRKLLAEYPAWQVKWAPKRSVLR</sequence>
<dbReference type="SUPFAM" id="SSF81853">
    <property type="entry name" value="Family 10 polysaccharide lyase"/>
    <property type="match status" value="1"/>
</dbReference>
<gene>
    <name evidence="3" type="primary">pelA</name>
    <name evidence="2" type="ORF">BGI27_12020</name>
    <name evidence="3" type="ORF">CGU29_11100</name>
</gene>
<reference evidence="3 4" key="2">
    <citation type="submission" date="2017-07" db="EMBL/GenBank/DDBJ databases">
        <title>Candidatus Dactylopiibacterium carminicum, a nitrogen-fixing symbiont of the cochineal insect Dactylopius coccus and Dactylopius opuntiae (Hemiptera: Coccoidea: Dactylopiidae).</title>
        <authorList>
            <person name="Vera A."/>
        </authorList>
    </citation>
    <scope>NUCLEOTIDE SEQUENCE [LARGE SCALE GENOMIC DNA]</scope>
    <source>
        <strain evidence="3 4">NFDCM</strain>
    </source>
</reference>
<keyword evidence="5" id="KW-1185">Reference proteome</keyword>
<dbReference type="InterPro" id="IPR036582">
    <property type="entry name" value="Mao_N_sf"/>
</dbReference>
<dbReference type="Proteomes" id="UP000623509">
    <property type="component" value="Unassembled WGS sequence"/>
</dbReference>
<dbReference type="EMBL" id="NMRN01000035">
    <property type="protein sequence ID" value="PAS92556.1"/>
    <property type="molecule type" value="Genomic_DNA"/>
</dbReference>
<dbReference type="Pfam" id="PF09492">
    <property type="entry name" value="Pec_lyase"/>
    <property type="match status" value="1"/>
</dbReference>
<organism evidence="3 4">
    <name type="scientific">Candidatus Dactylopiibacterium carminicum</name>
    <dbReference type="NCBI Taxonomy" id="857335"/>
    <lineage>
        <taxon>Bacteria</taxon>
        <taxon>Pseudomonadati</taxon>
        <taxon>Pseudomonadota</taxon>
        <taxon>Betaproteobacteria</taxon>
        <taxon>Rhodocyclales</taxon>
        <taxon>Rhodocyclaceae</taxon>
        <taxon>Candidatus Dactylopiibacterium</taxon>
    </lineage>
</organism>
<dbReference type="InterPro" id="IPR012669">
    <property type="entry name" value="Pectate_lyase"/>
</dbReference>